<dbReference type="Proteomes" id="UP000272051">
    <property type="component" value="Unassembled WGS sequence"/>
</dbReference>
<dbReference type="EMBL" id="QMQX01000192">
    <property type="protein sequence ID" value="RLE49834.1"/>
    <property type="molecule type" value="Genomic_DNA"/>
</dbReference>
<evidence type="ECO:0000313" key="2">
    <source>
        <dbReference type="Proteomes" id="UP000272051"/>
    </source>
</evidence>
<protein>
    <recommendedName>
        <fullName evidence="3">PIN domain-containing protein</fullName>
    </recommendedName>
</protein>
<sequence>MALLDLDCDALIILAKISLMQKVAERFECVISEDVYEEVVVEGKRKGYSDALTVEELVKRGLIKVLPVTPDRRALDITTGLGKGERTTLSLFFNVEADFVVTDDTRFLSRLIRAGVNHLDSATVIVLMFKLGFLTKSEALRALTSLRPLIKTDAFMKALKSIKG</sequence>
<name>A0A497ER34_9CREN</name>
<proteinExistence type="predicted"/>
<accession>A0A497ER34</accession>
<evidence type="ECO:0000313" key="1">
    <source>
        <dbReference type="EMBL" id="RLE49834.1"/>
    </source>
</evidence>
<dbReference type="AlphaFoldDB" id="A0A497ER34"/>
<comment type="caution">
    <text evidence="1">The sequence shown here is derived from an EMBL/GenBank/DDBJ whole genome shotgun (WGS) entry which is preliminary data.</text>
</comment>
<gene>
    <name evidence="1" type="ORF">DRJ33_07895</name>
</gene>
<evidence type="ECO:0008006" key="3">
    <source>
        <dbReference type="Google" id="ProtNLM"/>
    </source>
</evidence>
<organism evidence="1 2">
    <name type="scientific">Thermoproteota archaeon</name>
    <dbReference type="NCBI Taxonomy" id="2056631"/>
    <lineage>
        <taxon>Archaea</taxon>
        <taxon>Thermoproteota</taxon>
    </lineage>
</organism>
<dbReference type="Pfam" id="PF11848">
    <property type="entry name" value="DUF3368"/>
    <property type="match status" value="1"/>
</dbReference>
<reference evidence="1 2" key="1">
    <citation type="submission" date="2018-06" db="EMBL/GenBank/DDBJ databases">
        <title>Extensive metabolic versatility and redundancy in microbially diverse, dynamic hydrothermal sediments.</title>
        <authorList>
            <person name="Dombrowski N."/>
            <person name="Teske A."/>
            <person name="Baker B.J."/>
        </authorList>
    </citation>
    <scope>NUCLEOTIDE SEQUENCE [LARGE SCALE GENOMIC DNA]</scope>
    <source>
        <strain evidence="1">B34_G17</strain>
    </source>
</reference>
<dbReference type="InterPro" id="IPR021799">
    <property type="entry name" value="PIN-like_prokaryotic"/>
</dbReference>